<dbReference type="Pfam" id="PF03478">
    <property type="entry name" value="Beta-prop_KIB1-4"/>
    <property type="match status" value="1"/>
</dbReference>
<evidence type="ECO:0000259" key="1">
    <source>
        <dbReference type="Pfam" id="PF03478"/>
    </source>
</evidence>
<accession>R7W638</accession>
<dbReference type="InterPro" id="IPR036047">
    <property type="entry name" value="F-box-like_dom_sf"/>
</dbReference>
<reference evidence="3" key="1">
    <citation type="submission" date="2015-06" db="UniProtKB">
        <authorList>
            <consortium name="EnsemblPlants"/>
        </authorList>
    </citation>
    <scope>IDENTIFICATION</scope>
</reference>
<evidence type="ECO:0000259" key="2">
    <source>
        <dbReference type="Pfam" id="PF12937"/>
    </source>
</evidence>
<dbReference type="Gene3D" id="1.20.1280.50">
    <property type="match status" value="1"/>
</dbReference>
<organism evidence="3">
    <name type="scientific">Aegilops tauschii</name>
    <name type="common">Tausch's goatgrass</name>
    <name type="synonym">Aegilops squarrosa</name>
    <dbReference type="NCBI Taxonomy" id="37682"/>
    <lineage>
        <taxon>Eukaryota</taxon>
        <taxon>Viridiplantae</taxon>
        <taxon>Streptophyta</taxon>
        <taxon>Embryophyta</taxon>
        <taxon>Tracheophyta</taxon>
        <taxon>Spermatophyta</taxon>
        <taxon>Magnoliopsida</taxon>
        <taxon>Liliopsida</taxon>
        <taxon>Poales</taxon>
        <taxon>Poaceae</taxon>
        <taxon>BOP clade</taxon>
        <taxon>Pooideae</taxon>
        <taxon>Triticodae</taxon>
        <taxon>Triticeae</taxon>
        <taxon>Triticinae</taxon>
        <taxon>Aegilops</taxon>
    </lineage>
</organism>
<evidence type="ECO:0008006" key="4">
    <source>
        <dbReference type="Google" id="ProtNLM"/>
    </source>
</evidence>
<feature type="domain" description="KIB1-4 beta-propeller" evidence="1">
    <location>
        <begin position="75"/>
        <end position="364"/>
    </location>
</feature>
<dbReference type="EnsemblPlants" id="EMT03141">
    <property type="protein sequence ID" value="EMT03141"/>
    <property type="gene ID" value="F775_12117"/>
</dbReference>
<dbReference type="AlphaFoldDB" id="R7W638"/>
<dbReference type="PANTHER" id="PTHR33110">
    <property type="entry name" value="F-BOX/KELCH-REPEAT PROTEIN-RELATED"/>
    <property type="match status" value="1"/>
</dbReference>
<evidence type="ECO:0000313" key="3">
    <source>
        <dbReference type="EnsemblPlants" id="EMT03141"/>
    </source>
</evidence>
<dbReference type="PANTHER" id="PTHR33110:SF145">
    <property type="entry name" value="DUF295 DOMAIN-CONTAINING PROTEIN"/>
    <property type="match status" value="1"/>
</dbReference>
<dbReference type="SUPFAM" id="SSF81383">
    <property type="entry name" value="F-box domain"/>
    <property type="match status" value="1"/>
</dbReference>
<name>R7W638_AEGTA</name>
<dbReference type="InterPro" id="IPR005174">
    <property type="entry name" value="KIB1-4_b-propeller"/>
</dbReference>
<feature type="domain" description="F-box" evidence="2">
    <location>
        <begin position="10"/>
        <end position="46"/>
    </location>
</feature>
<dbReference type="InterPro" id="IPR001810">
    <property type="entry name" value="F-box_dom"/>
</dbReference>
<proteinExistence type="predicted"/>
<sequence length="397" mass="45338">MAKEQRQPAWPALPEDLLPLVLRRLASFVDRVRAGAVCRPWRSAASQLPPTRLPWVVFGDGTLFDLANDSTPPPHYRLRLPDDCWRYTAGENMLFLVHQRDGSCSIMNSLSGATTHLPELADLLRNYNIPHRKRNELRRIPHSQDQNEPMKAIAKVVVSSASASDDPIVAVLLEHDIIVSTCRPAGEGNACLLAMLRNDDVIDIVLFQGKIYALSMGHVLEALELNNGHQGYELKYSTELIKHPWQQHHQDYQDVILDPLVEMYLVESGGKLLMVKRWVRRPFTPCTPDGRRTFRLEVWEADLSQRRWNKLDASLQGQALFVSRPCSKSLPAGHGVREDCIYFLNRLHEWKQLEVPLGDSGVYSIRDKAFTPLLRDWTLSLPWKSGRFPSWFFPVQV</sequence>
<dbReference type="Pfam" id="PF12937">
    <property type="entry name" value="F-box-like"/>
    <property type="match status" value="1"/>
</dbReference>
<protein>
    <recommendedName>
        <fullName evidence="4">DUF295 domain-containing protein</fullName>
    </recommendedName>
</protein>